<accession>A0A182EWC1</accession>
<organism evidence="3">
    <name type="scientific">Onchocerca ochengi</name>
    <name type="common">Filarial nematode worm</name>
    <dbReference type="NCBI Taxonomy" id="42157"/>
    <lineage>
        <taxon>Eukaryota</taxon>
        <taxon>Metazoa</taxon>
        <taxon>Ecdysozoa</taxon>
        <taxon>Nematoda</taxon>
        <taxon>Chromadorea</taxon>
        <taxon>Rhabditida</taxon>
        <taxon>Spirurina</taxon>
        <taxon>Spiruromorpha</taxon>
        <taxon>Filarioidea</taxon>
        <taxon>Onchocercidae</taxon>
        <taxon>Onchocerca</taxon>
    </lineage>
</organism>
<evidence type="ECO:0000313" key="2">
    <source>
        <dbReference type="Proteomes" id="UP000271087"/>
    </source>
</evidence>
<keyword evidence="2" id="KW-1185">Reference proteome</keyword>
<dbReference type="STRING" id="42157.A0A182EWC1"/>
<evidence type="ECO:0000313" key="3">
    <source>
        <dbReference type="WBParaSite" id="nOo.2.0.1.t12467-RA"/>
    </source>
</evidence>
<gene>
    <name evidence="1" type="ORF">NOO_LOCUS12467</name>
</gene>
<protein>
    <submittedName>
        <fullName evidence="3">NR LBD domain-containing protein</fullName>
    </submittedName>
</protein>
<dbReference type="OrthoDB" id="10417181at2759"/>
<proteinExistence type="predicted"/>
<evidence type="ECO:0000313" key="1">
    <source>
        <dbReference type="EMBL" id="VDM99083.1"/>
    </source>
</evidence>
<dbReference type="EMBL" id="UYRW01010737">
    <property type="protein sequence ID" value="VDM99083.1"/>
    <property type="molecule type" value="Genomic_DNA"/>
</dbReference>
<sequence>MEIAITANLCKSEITKMQKSLPKIEMAVDEKNTDYLLLILETFIRSNNGLRLQEKTMSSLKALLNSKSFDSVTTSNLEMTNINGRKRGAALEEWLLRKFPELYRKSHDLESTTVAVNDVENQPLSMLFVF</sequence>
<reference evidence="3" key="1">
    <citation type="submission" date="2016-06" db="UniProtKB">
        <authorList>
            <consortium name="WormBaseParasite"/>
        </authorList>
    </citation>
    <scope>IDENTIFICATION</scope>
</reference>
<dbReference type="AlphaFoldDB" id="A0A182EWC1"/>
<reference evidence="1 2" key="2">
    <citation type="submission" date="2018-08" db="EMBL/GenBank/DDBJ databases">
        <authorList>
            <person name="Laetsch R D."/>
            <person name="Stevens L."/>
            <person name="Kumar S."/>
            <person name="Blaxter L. M."/>
        </authorList>
    </citation>
    <scope>NUCLEOTIDE SEQUENCE [LARGE SCALE GENOMIC DNA]</scope>
</reference>
<dbReference type="Proteomes" id="UP000271087">
    <property type="component" value="Unassembled WGS sequence"/>
</dbReference>
<dbReference type="WBParaSite" id="nOo.2.0.1.t12467-RA">
    <property type="protein sequence ID" value="nOo.2.0.1.t12467-RA"/>
    <property type="gene ID" value="nOo.2.0.1.g12467"/>
</dbReference>
<name>A0A182EWC1_ONCOC</name>